<keyword evidence="1" id="KW-0547">Nucleotide-binding</keyword>
<evidence type="ECO:0000313" key="4">
    <source>
        <dbReference type="EMBL" id="EFU73875.1"/>
    </source>
</evidence>
<dbReference type="Gene3D" id="3.40.50.300">
    <property type="entry name" value="P-loop containing nucleotide triphosphate hydrolases"/>
    <property type="match status" value="1"/>
</dbReference>
<comment type="caution">
    <text evidence="4">The sequence shown here is derived from an EMBL/GenBank/DDBJ whole genome shotgun (WGS) entry which is preliminary data.</text>
</comment>
<proteinExistence type="predicted"/>
<keyword evidence="2 4" id="KW-0067">ATP-binding</keyword>
<dbReference type="EC" id="3.6.3.-" evidence="4"/>
<dbReference type="GO" id="GO:0022857">
    <property type="term" value="F:transmembrane transporter activity"/>
    <property type="evidence" value="ECO:0007669"/>
    <property type="project" value="TreeGrafter"/>
</dbReference>
<dbReference type="RefSeq" id="WP_007208281.1">
    <property type="nucleotide sequence ID" value="NZ_GL622241.1"/>
</dbReference>
<dbReference type="PANTHER" id="PTHR24220:SF692">
    <property type="entry name" value="ABC TRANSPORTER DOMAIN-CONTAINING PROTEIN"/>
    <property type="match status" value="1"/>
</dbReference>
<dbReference type="PROSITE" id="PS50893">
    <property type="entry name" value="ABC_TRANSPORTER_2"/>
    <property type="match status" value="1"/>
</dbReference>
<dbReference type="InterPro" id="IPR003593">
    <property type="entry name" value="AAA+_ATPase"/>
</dbReference>
<dbReference type="STRING" id="888064.HMPREF9088_1263"/>
<keyword evidence="4" id="KW-0378">Hydrolase</keyword>
<dbReference type="OrthoDB" id="9776369at2"/>
<dbReference type="GO" id="GO:0016887">
    <property type="term" value="F:ATP hydrolysis activity"/>
    <property type="evidence" value="ECO:0007669"/>
    <property type="project" value="InterPro"/>
</dbReference>
<protein>
    <submittedName>
        <fullName evidence="4">ABC transporter, ATP-binding protein</fullName>
        <ecNumber evidence="4">3.6.3.-</ecNumber>
    </submittedName>
</protein>
<dbReference type="Proteomes" id="UP000010296">
    <property type="component" value="Unassembled WGS sequence"/>
</dbReference>
<reference evidence="4 5" key="1">
    <citation type="submission" date="2010-12" db="EMBL/GenBank/DDBJ databases">
        <authorList>
            <person name="Muzny D."/>
            <person name="Qin X."/>
            <person name="Deng J."/>
            <person name="Jiang H."/>
            <person name="Liu Y."/>
            <person name="Qu J."/>
            <person name="Song X.-Z."/>
            <person name="Zhang L."/>
            <person name="Thornton R."/>
            <person name="Coyle M."/>
            <person name="Francisco L."/>
            <person name="Jackson L."/>
            <person name="Javaid M."/>
            <person name="Korchina V."/>
            <person name="Kovar C."/>
            <person name="Mata R."/>
            <person name="Mathew T."/>
            <person name="Ngo R."/>
            <person name="Nguyen L."/>
            <person name="Nguyen N."/>
            <person name="Okwuonu G."/>
            <person name="Ongeri F."/>
            <person name="Pham C."/>
            <person name="Simmons D."/>
            <person name="Wilczek-Boney K."/>
            <person name="Hale W."/>
            <person name="Jakkamsetti A."/>
            <person name="Pham P."/>
            <person name="Ruth R."/>
            <person name="San Lucas F."/>
            <person name="Warren J."/>
            <person name="Zhang J."/>
            <person name="Zhao Z."/>
            <person name="Zhou C."/>
            <person name="Zhu D."/>
            <person name="Lee S."/>
            <person name="Bess C."/>
            <person name="Blankenburg K."/>
            <person name="Forbes L."/>
            <person name="Fu Q."/>
            <person name="Gubbala S."/>
            <person name="Hirani K."/>
            <person name="Jayaseelan J.C."/>
            <person name="Lara F."/>
            <person name="Munidasa M."/>
            <person name="Palculict T."/>
            <person name="Patil S."/>
            <person name="Pu L.-L."/>
            <person name="Saada N."/>
            <person name="Tang L."/>
            <person name="Weissenberger G."/>
            <person name="Zhu Y."/>
            <person name="Hemphill L."/>
            <person name="Shang Y."/>
            <person name="Youmans B."/>
            <person name="Ayvaz T."/>
            <person name="Ross M."/>
            <person name="Santibanez J."/>
            <person name="Aqrawi P."/>
            <person name="Gross S."/>
            <person name="Joshi V."/>
            <person name="Fowler G."/>
            <person name="Nazareth L."/>
            <person name="Reid J."/>
            <person name="Worley K."/>
            <person name="Petrosino J."/>
            <person name="Highlander S."/>
            <person name="Gibbs R."/>
        </authorList>
    </citation>
    <scope>NUCLEOTIDE SEQUENCE [LARGE SCALE GENOMIC DNA]</scope>
    <source>
        <strain evidence="5">DSM 15952 / CCUG 50447 / LMG 22039 / TP 1.5</strain>
    </source>
</reference>
<keyword evidence="5" id="KW-1185">Reference proteome</keyword>
<dbReference type="AlphaFoldDB" id="E6LFX3"/>
<dbReference type="GO" id="GO:0005524">
    <property type="term" value="F:ATP binding"/>
    <property type="evidence" value="ECO:0007669"/>
    <property type="project" value="UniProtKB-KW"/>
</dbReference>
<sequence>MARLAINQATKIINNGANEKKVLLDHLQLTVNEGEFVTVLGGNGAGKSTLFNIISGSLALSSGEVVLDDTDITRYSEEKRARYLARVFQDPKMGTAPRMTVAENLLLAQFRGQKRAFRLRNLQKQRDHFYAMCAKIGNGLENHLDTPTGDLSGGQRQALSLLMATIRRPDVLLLDEHTAALDPKTSKQLMHLTNKKVQEDKLTCLMITHRMEDALRYGNRLIVLQKGKIVQDFSEEEKRKLTMVDLLSFFEDTYPA</sequence>
<evidence type="ECO:0000256" key="1">
    <source>
        <dbReference type="ARBA" id="ARBA00022741"/>
    </source>
</evidence>
<dbReference type="InterPro" id="IPR027417">
    <property type="entry name" value="P-loop_NTPase"/>
</dbReference>
<dbReference type="Pfam" id="PF00005">
    <property type="entry name" value="ABC_tran"/>
    <property type="match status" value="1"/>
</dbReference>
<name>E6LFX3_ENTI1</name>
<dbReference type="GeneID" id="302705685"/>
<dbReference type="HOGENOM" id="CLU_000604_1_22_9"/>
<dbReference type="PROSITE" id="PS00211">
    <property type="entry name" value="ABC_TRANSPORTER_1"/>
    <property type="match status" value="1"/>
</dbReference>
<feature type="domain" description="ABC transporter" evidence="3">
    <location>
        <begin position="4"/>
        <end position="251"/>
    </location>
</feature>
<evidence type="ECO:0000256" key="2">
    <source>
        <dbReference type="ARBA" id="ARBA00022840"/>
    </source>
</evidence>
<organism evidence="4 5">
    <name type="scientific">Enterococcus italicus (strain DSM 15952 / CCUG 50447 / LMG 22039 / TP 1.5)</name>
    <dbReference type="NCBI Taxonomy" id="888064"/>
    <lineage>
        <taxon>Bacteria</taxon>
        <taxon>Bacillati</taxon>
        <taxon>Bacillota</taxon>
        <taxon>Bacilli</taxon>
        <taxon>Lactobacillales</taxon>
        <taxon>Enterococcaceae</taxon>
        <taxon>Enterococcus</taxon>
    </lineage>
</organism>
<evidence type="ECO:0000313" key="5">
    <source>
        <dbReference type="Proteomes" id="UP000010296"/>
    </source>
</evidence>
<dbReference type="SUPFAM" id="SSF52540">
    <property type="entry name" value="P-loop containing nucleoside triphosphate hydrolases"/>
    <property type="match status" value="1"/>
</dbReference>
<dbReference type="EMBL" id="AEPV01000044">
    <property type="protein sequence ID" value="EFU73875.1"/>
    <property type="molecule type" value="Genomic_DNA"/>
</dbReference>
<dbReference type="InterPro" id="IPR015854">
    <property type="entry name" value="ABC_transpr_LolD-like"/>
</dbReference>
<dbReference type="InterPro" id="IPR017871">
    <property type="entry name" value="ABC_transporter-like_CS"/>
</dbReference>
<gene>
    <name evidence="4" type="ORF">HMPREF9088_1263</name>
</gene>
<evidence type="ECO:0000259" key="3">
    <source>
        <dbReference type="PROSITE" id="PS50893"/>
    </source>
</evidence>
<dbReference type="PATRIC" id="fig|888064.11.peg.552"/>
<dbReference type="GO" id="GO:0005886">
    <property type="term" value="C:plasma membrane"/>
    <property type="evidence" value="ECO:0007669"/>
    <property type="project" value="TreeGrafter"/>
</dbReference>
<dbReference type="PANTHER" id="PTHR24220">
    <property type="entry name" value="IMPORT ATP-BINDING PROTEIN"/>
    <property type="match status" value="1"/>
</dbReference>
<dbReference type="InterPro" id="IPR003439">
    <property type="entry name" value="ABC_transporter-like_ATP-bd"/>
</dbReference>
<accession>E6LFX3</accession>
<dbReference type="SMART" id="SM00382">
    <property type="entry name" value="AAA"/>
    <property type="match status" value="1"/>
</dbReference>
<dbReference type="eggNOG" id="COG1101">
    <property type="taxonomic scope" value="Bacteria"/>
</dbReference>